<dbReference type="InterPro" id="IPR002401">
    <property type="entry name" value="Cyt_P450_E_grp-I"/>
</dbReference>
<reference evidence="12" key="2">
    <citation type="submission" date="2018-05" db="EMBL/GenBank/DDBJ databases">
        <title>OmerRS3 (Oryza meridionalis Reference Sequence Version 3).</title>
        <authorList>
            <person name="Zhang J."/>
            <person name="Kudrna D."/>
            <person name="Lee S."/>
            <person name="Talag J."/>
            <person name="Welchert J."/>
            <person name="Wing R.A."/>
        </authorList>
    </citation>
    <scope>NUCLEOTIDE SEQUENCE [LARGE SCALE GENOMIC DNA]</scope>
    <source>
        <strain evidence="12">cv. OR44</strain>
    </source>
</reference>
<dbReference type="GO" id="GO:0020037">
    <property type="term" value="F:heme binding"/>
    <property type="evidence" value="ECO:0007669"/>
    <property type="project" value="InterPro"/>
</dbReference>
<proteinExistence type="inferred from homology"/>
<dbReference type="Pfam" id="PF00067">
    <property type="entry name" value="p450"/>
    <property type="match status" value="1"/>
</dbReference>
<keyword evidence="8 10" id="KW-0408">Iron</keyword>
<comment type="cofactor">
    <cofactor evidence="1 10">
        <name>heme</name>
        <dbReference type="ChEBI" id="CHEBI:30413"/>
    </cofactor>
</comment>
<dbReference type="Gramene" id="OMERI03G23310.1">
    <property type="protein sequence ID" value="OMERI03G23310.1"/>
    <property type="gene ID" value="OMERI03G23310"/>
</dbReference>
<evidence type="ECO:0000256" key="9">
    <source>
        <dbReference type="ARBA" id="ARBA00023033"/>
    </source>
</evidence>
<feature type="binding site" description="axial binding residue" evidence="10">
    <location>
        <position position="463"/>
    </location>
    <ligand>
        <name>heme</name>
        <dbReference type="ChEBI" id="CHEBI:30413"/>
    </ligand>
    <ligandPart>
        <name>Fe</name>
        <dbReference type="ChEBI" id="CHEBI:18248"/>
    </ligandPart>
</feature>
<dbReference type="InterPro" id="IPR036396">
    <property type="entry name" value="Cyt_P450_sf"/>
</dbReference>
<protein>
    <recommendedName>
        <fullName evidence="11">Ig-like domain-containing protein</fullName>
    </recommendedName>
</protein>
<dbReference type="PANTHER" id="PTHR47946">
    <property type="entry name" value="CYTOCHROME P450 78A7-RELATED"/>
    <property type="match status" value="1"/>
</dbReference>
<evidence type="ECO:0000256" key="4">
    <source>
        <dbReference type="ARBA" id="ARBA00022692"/>
    </source>
</evidence>
<dbReference type="AlphaFoldDB" id="A0A0E0D3M2"/>
<keyword evidence="13" id="KW-1185">Reference proteome</keyword>
<name>A0A0E0D3M2_9ORYZ</name>
<dbReference type="GO" id="GO:0016705">
    <property type="term" value="F:oxidoreductase activity, acting on paired donors, with incorporation or reduction of molecular oxygen"/>
    <property type="evidence" value="ECO:0007669"/>
    <property type="project" value="InterPro"/>
</dbReference>
<comment type="similarity">
    <text evidence="2">Belongs to the cytochrome P450 family.</text>
</comment>
<evidence type="ECO:0000259" key="11">
    <source>
        <dbReference type="PROSITE" id="PS50835"/>
    </source>
</evidence>
<dbReference type="InterPro" id="IPR001128">
    <property type="entry name" value="Cyt_P450"/>
</dbReference>
<dbReference type="InterPro" id="IPR007110">
    <property type="entry name" value="Ig-like_dom"/>
</dbReference>
<dbReference type="InterPro" id="IPR051996">
    <property type="entry name" value="Cytochrome_P450_78A"/>
</dbReference>
<evidence type="ECO:0000256" key="2">
    <source>
        <dbReference type="ARBA" id="ARBA00010617"/>
    </source>
</evidence>
<evidence type="ECO:0000256" key="1">
    <source>
        <dbReference type="ARBA" id="ARBA00001971"/>
    </source>
</evidence>
<evidence type="ECO:0000256" key="5">
    <source>
        <dbReference type="ARBA" id="ARBA00022723"/>
    </source>
</evidence>
<keyword evidence="6" id="KW-0472">Membrane</keyword>
<evidence type="ECO:0000313" key="12">
    <source>
        <dbReference type="EnsemblPlants" id="OMERI03G23310.1"/>
    </source>
</evidence>
<reference evidence="12" key="1">
    <citation type="submission" date="2015-04" db="UniProtKB">
        <authorList>
            <consortium name="EnsemblPlants"/>
        </authorList>
    </citation>
    <scope>IDENTIFICATION</scope>
</reference>
<keyword evidence="3 10" id="KW-0349">Heme</keyword>
<keyword evidence="9" id="KW-0503">Monooxygenase</keyword>
<organism evidence="12">
    <name type="scientific">Oryza meridionalis</name>
    <dbReference type="NCBI Taxonomy" id="40149"/>
    <lineage>
        <taxon>Eukaryota</taxon>
        <taxon>Viridiplantae</taxon>
        <taxon>Streptophyta</taxon>
        <taxon>Embryophyta</taxon>
        <taxon>Tracheophyta</taxon>
        <taxon>Spermatophyta</taxon>
        <taxon>Magnoliopsida</taxon>
        <taxon>Liliopsida</taxon>
        <taxon>Poales</taxon>
        <taxon>Poaceae</taxon>
        <taxon>BOP clade</taxon>
        <taxon>Oryzoideae</taxon>
        <taxon>Oryzeae</taxon>
        <taxon>Oryzinae</taxon>
        <taxon>Oryza</taxon>
    </lineage>
</organism>
<evidence type="ECO:0000256" key="3">
    <source>
        <dbReference type="ARBA" id="ARBA00022617"/>
    </source>
</evidence>
<dbReference type="Proteomes" id="UP000008021">
    <property type="component" value="Chromosome 3"/>
</dbReference>
<dbReference type="EnsemblPlants" id="OMERI03G23310.1">
    <property type="protein sequence ID" value="OMERI03G23310.1"/>
    <property type="gene ID" value="OMERI03G23310"/>
</dbReference>
<evidence type="ECO:0000313" key="13">
    <source>
        <dbReference type="Proteomes" id="UP000008021"/>
    </source>
</evidence>
<keyword evidence="7" id="KW-0560">Oxidoreductase</keyword>
<sequence length="536" mass="56756">MVSFSYLDSTLLPLLLATTMASPLNACLLLALLFLALAFFHSGGVAWALSSSGGHGAAAIPGPRGVLLAFAGPNPHRALASLAASTRGGTRLMAFSVGLTRFVVASHPDTAREILAGAAFADRPVKEAAAELMFHRAMGFAPHGGYWRRLRRLASAHALAPGRLAARRRAIGEETVRRVAAAMARDGAVGVRRLLHLASLDNVMASVFGVGLGELGAGAVSELEEMVGQGYELLGTFNWSDHLPLLRLLDVHGVRRRSRALASRVRVFISKIIEERKTRRDAKYGGGGDGDFVDVLLGLEGEERLEEEDMVAVLWEMIFRGTDTVAILLEWVLARMALHPDVQSKAQAEIDAAAASGDAAALPYLHCVVKECLRMHPPGPLLSWARLATRDAHLDLGGGGSATCLVPAGTTAVVNMWAIARDGGLWRDPGAFRPERFLGDGEAAGVGVAGGAGGCDLRLAPACPGRALAMATVHLWLAQLLRSFRWVPSGDGGVDMSERLGMSLEMEKPLICLALSRTSQAVQTIQGMAGSSHIFV</sequence>
<keyword evidence="5 10" id="KW-0479">Metal-binding</keyword>
<accession>A0A0E0D3M2</accession>
<evidence type="ECO:0000256" key="7">
    <source>
        <dbReference type="ARBA" id="ARBA00023002"/>
    </source>
</evidence>
<feature type="domain" description="Ig-like" evidence="11">
    <location>
        <begin position="340"/>
        <end position="415"/>
    </location>
</feature>
<dbReference type="GO" id="GO:0004497">
    <property type="term" value="F:monooxygenase activity"/>
    <property type="evidence" value="ECO:0007669"/>
    <property type="project" value="UniProtKB-KW"/>
</dbReference>
<keyword evidence="6" id="KW-1133">Transmembrane helix</keyword>
<dbReference type="Gene3D" id="1.10.630.10">
    <property type="entry name" value="Cytochrome P450"/>
    <property type="match status" value="1"/>
</dbReference>
<dbReference type="PRINTS" id="PR00385">
    <property type="entry name" value="P450"/>
</dbReference>
<keyword evidence="4" id="KW-0812">Transmembrane</keyword>
<dbReference type="GO" id="GO:0005506">
    <property type="term" value="F:iron ion binding"/>
    <property type="evidence" value="ECO:0007669"/>
    <property type="project" value="InterPro"/>
</dbReference>
<evidence type="ECO:0000256" key="6">
    <source>
        <dbReference type="ARBA" id="ARBA00022989"/>
    </source>
</evidence>
<dbReference type="PRINTS" id="PR00463">
    <property type="entry name" value="EP450I"/>
</dbReference>
<dbReference type="SUPFAM" id="SSF48264">
    <property type="entry name" value="Cytochrome P450"/>
    <property type="match status" value="1"/>
</dbReference>
<dbReference type="PROSITE" id="PS50835">
    <property type="entry name" value="IG_LIKE"/>
    <property type="match status" value="1"/>
</dbReference>
<dbReference type="HOGENOM" id="CLU_001570_4_0_1"/>
<evidence type="ECO:0000256" key="10">
    <source>
        <dbReference type="PIRSR" id="PIRSR602401-1"/>
    </source>
</evidence>
<dbReference type="PANTHER" id="PTHR47946:SF18">
    <property type="entry name" value="OS03G0603100 PROTEIN"/>
    <property type="match status" value="1"/>
</dbReference>
<evidence type="ECO:0000256" key="8">
    <source>
        <dbReference type="ARBA" id="ARBA00023004"/>
    </source>
</evidence>